<keyword evidence="1" id="KW-0732">Signal</keyword>
<comment type="caution">
    <text evidence="2">The sequence shown here is derived from an EMBL/GenBank/DDBJ whole genome shotgun (WGS) entry which is preliminary data.</text>
</comment>
<proteinExistence type="predicted"/>
<accession>A0A177NEM8</accession>
<evidence type="ECO:0000313" key="2">
    <source>
        <dbReference type="EMBL" id="OAI16375.1"/>
    </source>
</evidence>
<dbReference type="AlphaFoldDB" id="A0A177NEM8"/>
<gene>
    <name evidence="2" type="ORF">A1359_08530</name>
</gene>
<organism evidence="2 3">
    <name type="scientific">Methylomonas lenta</name>
    <dbReference type="NCBI Taxonomy" id="980561"/>
    <lineage>
        <taxon>Bacteria</taxon>
        <taxon>Pseudomonadati</taxon>
        <taxon>Pseudomonadota</taxon>
        <taxon>Gammaproteobacteria</taxon>
        <taxon>Methylococcales</taxon>
        <taxon>Methylococcaceae</taxon>
        <taxon>Methylomonas</taxon>
    </lineage>
</organism>
<dbReference type="Proteomes" id="UP000078476">
    <property type="component" value="Unassembled WGS sequence"/>
</dbReference>
<feature type="signal peptide" evidence="1">
    <location>
        <begin position="1"/>
        <end position="22"/>
    </location>
</feature>
<sequence>MIKKTAFSIGLLSCFGPALVNADNKCMDISLDPERVSGPLRPTSLDECNTVWDTLESSKSFPHVFTQNQTHLYPGLCYVSTGNGIAAKLGSTAINVRSASAWTTEFLPIIIPNGIDTMATVISQWSVNTTRNKPLGKLFSADAIDLISSSEFDVIVGGSDQFEKAKGAVRIDSELVDNPLGTQYPPLIKITNISGKVCLHK</sequence>
<reference evidence="2 3" key="1">
    <citation type="submission" date="2016-03" db="EMBL/GenBank/DDBJ databases">
        <authorList>
            <person name="Ploux O."/>
        </authorList>
    </citation>
    <scope>NUCLEOTIDE SEQUENCE [LARGE SCALE GENOMIC DNA]</scope>
    <source>
        <strain evidence="2 3">R-45370</strain>
    </source>
</reference>
<dbReference type="RefSeq" id="WP_066981578.1">
    <property type="nucleotide sequence ID" value="NZ_LUUI01000096.1"/>
</dbReference>
<name>A0A177NEM8_9GAMM</name>
<feature type="chain" id="PRO_5008069080" description="PBP domain-containing protein" evidence="1">
    <location>
        <begin position="23"/>
        <end position="201"/>
    </location>
</feature>
<evidence type="ECO:0008006" key="4">
    <source>
        <dbReference type="Google" id="ProtNLM"/>
    </source>
</evidence>
<evidence type="ECO:0000256" key="1">
    <source>
        <dbReference type="SAM" id="SignalP"/>
    </source>
</evidence>
<protein>
    <recommendedName>
        <fullName evidence="4">PBP domain-containing protein</fullName>
    </recommendedName>
</protein>
<keyword evidence="3" id="KW-1185">Reference proteome</keyword>
<evidence type="ECO:0000313" key="3">
    <source>
        <dbReference type="Proteomes" id="UP000078476"/>
    </source>
</evidence>
<dbReference type="EMBL" id="LUUI01000096">
    <property type="protein sequence ID" value="OAI16375.1"/>
    <property type="molecule type" value="Genomic_DNA"/>
</dbReference>